<keyword evidence="10" id="KW-0066">ATP synthesis</keyword>
<evidence type="ECO:0000313" key="12">
    <source>
        <dbReference type="EMBL" id="ATO58497.1"/>
    </source>
</evidence>
<keyword evidence="7 11" id="KW-1133">Transmembrane helix</keyword>
<gene>
    <name evidence="12" type="primary">atp6</name>
</gene>
<evidence type="ECO:0000256" key="8">
    <source>
        <dbReference type="ARBA" id="ARBA00023065"/>
    </source>
</evidence>
<keyword evidence="8" id="KW-0406">Ion transport</keyword>
<dbReference type="GeneID" id="34949252"/>
<keyword evidence="12" id="KW-0496">Mitochondrion</keyword>
<evidence type="ECO:0000256" key="5">
    <source>
        <dbReference type="ARBA" id="ARBA00022692"/>
    </source>
</evidence>
<dbReference type="GO" id="GO:0006754">
    <property type="term" value="P:ATP biosynthetic process"/>
    <property type="evidence" value="ECO:0007669"/>
    <property type="project" value="UniProtKB-KW"/>
</dbReference>
<evidence type="ECO:0000256" key="4">
    <source>
        <dbReference type="ARBA" id="ARBA00022547"/>
    </source>
</evidence>
<evidence type="ECO:0000256" key="9">
    <source>
        <dbReference type="ARBA" id="ARBA00023136"/>
    </source>
</evidence>
<evidence type="ECO:0000256" key="7">
    <source>
        <dbReference type="ARBA" id="ARBA00022989"/>
    </source>
</evidence>
<dbReference type="AlphaFoldDB" id="A0A343LEM3"/>
<proteinExistence type="inferred from homology"/>
<feature type="transmembrane region" description="Helical" evidence="11">
    <location>
        <begin position="66"/>
        <end position="85"/>
    </location>
</feature>
<keyword evidence="4" id="KW-0138">CF(0)</keyword>
<evidence type="ECO:0000256" key="11">
    <source>
        <dbReference type="SAM" id="Phobius"/>
    </source>
</evidence>
<comment type="subcellular location">
    <subcellularLocation>
        <location evidence="1">Membrane</location>
        <topology evidence="1">Multi-pass membrane protein</topology>
    </subcellularLocation>
</comment>
<dbReference type="SUPFAM" id="SSF81336">
    <property type="entry name" value="F1F0 ATP synthase subunit A"/>
    <property type="match status" value="1"/>
</dbReference>
<organism evidence="12">
    <name type="scientific">Camallanus cotti</name>
    <dbReference type="NCBI Taxonomy" id="375143"/>
    <lineage>
        <taxon>Eukaryota</taxon>
        <taxon>Metazoa</taxon>
        <taxon>Ecdysozoa</taxon>
        <taxon>Nematoda</taxon>
        <taxon>Chromadorea</taxon>
        <taxon>Rhabditida</taxon>
        <taxon>Spirurina</taxon>
        <taxon>Spiruromorpha</taxon>
        <taxon>Camallanoidea</taxon>
        <taxon>Camallanidae</taxon>
        <taxon>Camallanus</taxon>
    </lineage>
</organism>
<evidence type="ECO:0000256" key="1">
    <source>
        <dbReference type="ARBA" id="ARBA00004141"/>
    </source>
</evidence>
<dbReference type="InterPro" id="IPR035908">
    <property type="entry name" value="F0_ATP_A_sf"/>
</dbReference>
<reference evidence="12" key="1">
    <citation type="journal article" date="2017" name="BMC Genomics">
        <title>The complete mitochondrial genome of parasitic nematode Camallanus cotti: extreme discontinuity in the rate of mitogenomic architecture evolution within the Chromadorea class.</title>
        <authorList>
            <person name="Zou H."/>
            <person name="Jakovlic I."/>
            <person name="Chen R."/>
            <person name="Zhang D."/>
            <person name="Zhang J."/>
            <person name="Li W.X."/>
            <person name="Wang G.T."/>
        </authorList>
    </citation>
    <scope>NUCLEOTIDE SEQUENCE</scope>
</reference>
<feature type="transmembrane region" description="Helical" evidence="11">
    <location>
        <begin position="132"/>
        <end position="153"/>
    </location>
</feature>
<protein>
    <submittedName>
        <fullName evidence="12">ATP synthase F0 subunit 6</fullName>
    </submittedName>
</protein>
<keyword evidence="3" id="KW-0813">Transport</keyword>
<feature type="transmembrane region" description="Helical" evidence="11">
    <location>
        <begin position="39"/>
        <end position="60"/>
    </location>
</feature>
<dbReference type="EMBL" id="MF580344">
    <property type="protein sequence ID" value="ATO58497.1"/>
    <property type="molecule type" value="Genomic_DNA"/>
</dbReference>
<evidence type="ECO:0000256" key="6">
    <source>
        <dbReference type="ARBA" id="ARBA00022781"/>
    </source>
</evidence>
<evidence type="ECO:0000256" key="2">
    <source>
        <dbReference type="ARBA" id="ARBA00006810"/>
    </source>
</evidence>
<feature type="transmembrane region" description="Helical" evidence="11">
    <location>
        <begin position="159"/>
        <end position="184"/>
    </location>
</feature>
<geneLocation type="mitochondrion" evidence="12"/>
<keyword evidence="6" id="KW-0375">Hydrogen ion transport</keyword>
<sequence>MPCFVVSHFFVGYHDKFEIFLSSYLFSDEGVFSRGFRKFIMMIIWMSLLLGLYHFSGYTGDVRGDLWFSGLICLISIFTIFVVWYNHIKKYISMCHSFGYMTFYEATGTELWRIFAMTYHHLITPLVMMMRLMANFGIGQGGKYFVFIVFGNYPDKFSVYFLTMIFFFYEFFVLVLQSYIFVILSAELVGGLHPVISPSSSKSVFLNLSGKFSFGLVGRVSS</sequence>
<dbReference type="RefSeq" id="YP_009442447.1">
    <property type="nucleotide sequence ID" value="NC_036308.1"/>
</dbReference>
<keyword evidence="9 11" id="KW-0472">Membrane</keyword>
<comment type="similarity">
    <text evidence="2">Belongs to the ATPase A chain family.</text>
</comment>
<evidence type="ECO:0000256" key="3">
    <source>
        <dbReference type="ARBA" id="ARBA00022448"/>
    </source>
</evidence>
<dbReference type="Gene3D" id="1.20.120.220">
    <property type="entry name" value="ATP synthase, F0 complex, subunit A"/>
    <property type="match status" value="1"/>
</dbReference>
<name>A0A343LEM3_9BILA</name>
<dbReference type="GO" id="GO:0045259">
    <property type="term" value="C:proton-transporting ATP synthase complex"/>
    <property type="evidence" value="ECO:0007669"/>
    <property type="project" value="UniProtKB-KW"/>
</dbReference>
<evidence type="ECO:0000256" key="10">
    <source>
        <dbReference type="ARBA" id="ARBA00023310"/>
    </source>
</evidence>
<dbReference type="GO" id="GO:1902600">
    <property type="term" value="P:proton transmembrane transport"/>
    <property type="evidence" value="ECO:0007669"/>
    <property type="project" value="UniProtKB-KW"/>
</dbReference>
<keyword evidence="5 11" id="KW-0812">Transmembrane</keyword>
<accession>A0A343LEM3</accession>